<evidence type="ECO:0000256" key="2">
    <source>
        <dbReference type="ARBA" id="ARBA00007362"/>
    </source>
</evidence>
<feature type="transmembrane region" description="Helical" evidence="6">
    <location>
        <begin position="297"/>
        <end position="315"/>
    </location>
</feature>
<dbReference type="Proteomes" id="UP000237947">
    <property type="component" value="Chromosome"/>
</dbReference>
<dbReference type="InterPro" id="IPR050638">
    <property type="entry name" value="AA-Vitamin_Transporters"/>
</dbReference>
<dbReference type="PANTHER" id="PTHR32322">
    <property type="entry name" value="INNER MEMBRANE TRANSPORTER"/>
    <property type="match status" value="1"/>
</dbReference>
<evidence type="ECO:0000313" key="9">
    <source>
        <dbReference type="Proteomes" id="UP000237947"/>
    </source>
</evidence>
<evidence type="ECO:0000256" key="1">
    <source>
        <dbReference type="ARBA" id="ARBA00004141"/>
    </source>
</evidence>
<comment type="subcellular location">
    <subcellularLocation>
        <location evidence="1">Membrane</location>
        <topology evidence="1">Multi-pass membrane protein</topology>
    </subcellularLocation>
</comment>
<evidence type="ECO:0000259" key="7">
    <source>
        <dbReference type="Pfam" id="PF00892"/>
    </source>
</evidence>
<evidence type="ECO:0000313" key="8">
    <source>
        <dbReference type="EMBL" id="AVM42781.1"/>
    </source>
</evidence>
<comment type="similarity">
    <text evidence="2">Belongs to the EamA transporter family.</text>
</comment>
<dbReference type="Gene3D" id="1.10.3730.20">
    <property type="match status" value="1"/>
</dbReference>
<dbReference type="Pfam" id="PF00892">
    <property type="entry name" value="EamA"/>
    <property type="match status" value="2"/>
</dbReference>
<evidence type="ECO:0000256" key="5">
    <source>
        <dbReference type="ARBA" id="ARBA00023136"/>
    </source>
</evidence>
<feature type="transmembrane region" description="Helical" evidence="6">
    <location>
        <begin position="122"/>
        <end position="140"/>
    </location>
</feature>
<gene>
    <name evidence="8" type="ORF">C5Q98_05950</name>
</gene>
<protein>
    <recommendedName>
        <fullName evidence="7">EamA domain-containing protein</fullName>
    </recommendedName>
</protein>
<dbReference type="OrthoDB" id="6707571at2"/>
<feature type="transmembrane region" description="Helical" evidence="6">
    <location>
        <begin position="240"/>
        <end position="260"/>
    </location>
</feature>
<name>A0A2S0KP17_9FIRM</name>
<organism evidence="8 9">
    <name type="scientific">Fastidiosipila sanguinis</name>
    <dbReference type="NCBI Taxonomy" id="236753"/>
    <lineage>
        <taxon>Bacteria</taxon>
        <taxon>Bacillati</taxon>
        <taxon>Bacillota</taxon>
        <taxon>Clostridia</taxon>
        <taxon>Eubacteriales</taxon>
        <taxon>Oscillospiraceae</taxon>
        <taxon>Fastidiosipila</taxon>
    </lineage>
</organism>
<feature type="transmembrane region" description="Helical" evidence="6">
    <location>
        <begin position="29"/>
        <end position="47"/>
    </location>
</feature>
<dbReference type="KEGG" id="fsa:C5Q98_05950"/>
<proteinExistence type="inferred from homology"/>
<feature type="domain" description="EamA" evidence="7">
    <location>
        <begin position="28"/>
        <end position="164"/>
    </location>
</feature>
<evidence type="ECO:0000256" key="3">
    <source>
        <dbReference type="ARBA" id="ARBA00022692"/>
    </source>
</evidence>
<feature type="transmembrane region" description="Helical" evidence="6">
    <location>
        <begin position="210"/>
        <end position="228"/>
    </location>
</feature>
<keyword evidence="9" id="KW-1185">Reference proteome</keyword>
<dbReference type="SUPFAM" id="SSF103481">
    <property type="entry name" value="Multidrug resistance efflux transporter EmrE"/>
    <property type="match status" value="2"/>
</dbReference>
<keyword evidence="5 6" id="KW-0472">Membrane</keyword>
<dbReference type="GO" id="GO:0016020">
    <property type="term" value="C:membrane"/>
    <property type="evidence" value="ECO:0007669"/>
    <property type="project" value="UniProtKB-SubCell"/>
</dbReference>
<feature type="transmembrane region" description="Helical" evidence="6">
    <location>
        <begin position="147"/>
        <end position="165"/>
    </location>
</feature>
<dbReference type="InterPro" id="IPR000620">
    <property type="entry name" value="EamA_dom"/>
</dbReference>
<evidence type="ECO:0000256" key="4">
    <source>
        <dbReference type="ARBA" id="ARBA00022989"/>
    </source>
</evidence>
<feature type="transmembrane region" description="Helical" evidence="6">
    <location>
        <begin position="91"/>
        <end position="110"/>
    </location>
</feature>
<dbReference type="InterPro" id="IPR037185">
    <property type="entry name" value="EmrE-like"/>
</dbReference>
<keyword evidence="3 6" id="KW-0812">Transmembrane</keyword>
<feature type="domain" description="EamA" evidence="7">
    <location>
        <begin position="177"/>
        <end position="314"/>
    </location>
</feature>
<feature type="transmembrane region" description="Helical" evidence="6">
    <location>
        <begin position="59"/>
        <end position="79"/>
    </location>
</feature>
<keyword evidence="4 6" id="KW-1133">Transmembrane helix</keyword>
<dbReference type="RefSeq" id="WP_106012731.1">
    <property type="nucleotide sequence ID" value="NZ_CP027226.1"/>
</dbReference>
<feature type="transmembrane region" description="Helical" evidence="6">
    <location>
        <begin position="177"/>
        <end position="198"/>
    </location>
</feature>
<reference evidence="9" key="1">
    <citation type="submission" date="2018-02" db="EMBL/GenBank/DDBJ databases">
        <authorList>
            <person name="Holder M.E."/>
            <person name="Ajami N.J."/>
            <person name="Petrosino J.F."/>
        </authorList>
    </citation>
    <scope>NUCLEOTIDE SEQUENCE [LARGE SCALE GENOMIC DNA]</scope>
    <source>
        <strain evidence="9">CCUG 47711</strain>
    </source>
</reference>
<dbReference type="PANTHER" id="PTHR32322:SF2">
    <property type="entry name" value="EAMA DOMAIN-CONTAINING PROTEIN"/>
    <property type="match status" value="1"/>
</dbReference>
<dbReference type="AlphaFoldDB" id="A0A2S0KP17"/>
<dbReference type="EMBL" id="CP027226">
    <property type="protein sequence ID" value="AVM42781.1"/>
    <property type="molecule type" value="Genomic_DNA"/>
</dbReference>
<feature type="transmembrane region" description="Helical" evidence="6">
    <location>
        <begin position="272"/>
        <end position="291"/>
    </location>
</feature>
<sequence>MEKTNINLDTNEVMSESVQSKTKHKASLGYLKILLAGMIWGTGGYYVMQMNRLGGDPTITSFTNHIFALIPIAIVLLITRGKEAFKISKQGLIFAIIMGVFTKALFKLAYDTSVSQVGQSTGAVLLYTAPVFIAIMSVVFLKEKIRLTNYVALALNLVGVFLMVTGGNVHELNLQPLGVVLGITAAALHALNTILGRLAGKGDNPLTTSFYMLLSSSIFLLFFAKPWQAETIALLKNGNFLFWALVSSLLTGATANMLYLGGLSHDIDTSKAPIFSSVEVIIAVLMGVVLLNENINWVGIFGIILMVVSILLMNLKKNKTVE</sequence>
<evidence type="ECO:0000256" key="6">
    <source>
        <dbReference type="SAM" id="Phobius"/>
    </source>
</evidence>
<accession>A0A2S0KP17</accession>